<dbReference type="EMBL" id="CP004847">
    <property type="protein sequence ID" value="AGP79810.1"/>
    <property type="molecule type" value="Genomic_DNA"/>
</dbReference>
<proteinExistence type="predicted"/>
<organism evidence="1 2">
    <name type="scientific">Alteromonas mediterranea 615</name>
    <dbReference type="NCBI Taxonomy" id="1300253"/>
    <lineage>
        <taxon>Bacteria</taxon>
        <taxon>Pseudomonadati</taxon>
        <taxon>Pseudomonadota</taxon>
        <taxon>Gammaproteobacteria</taxon>
        <taxon>Alteromonadales</taxon>
        <taxon>Alteromonadaceae</taxon>
        <taxon>Alteromonas/Salinimonas group</taxon>
        <taxon>Alteromonas</taxon>
    </lineage>
</organism>
<dbReference type="HOGENOM" id="CLU_2840004_0_0_6"/>
<sequence length="65" mass="7287">MQLSTKDMIIKSINRSNRKGEGDDLFSQLADEINSNAKRQASIAGPRQARVNAQIQFAAQFTIRH</sequence>
<name>S5AIV8_9ALTE</name>
<dbReference type="BioCyc" id="AMAC1300253:G12YX-3457-MONOMER"/>
<dbReference type="KEGG" id="amh:I633_21916"/>
<reference evidence="1 2" key="1">
    <citation type="journal article" date="2013" name="Genome Biol. Evol.">
        <title>Genomic Diversity of "Deep Ecotype" Alteromonas macleodii Isolates: Evidence for Pan-Mediterranean Clonal Frames.</title>
        <authorList>
            <person name="Lopez-Perez M."/>
            <person name="Gonzaga A."/>
            <person name="Rodriguez-Valera F."/>
        </authorList>
    </citation>
    <scope>NUCLEOTIDE SEQUENCE [LARGE SCALE GENOMIC DNA]</scope>
    <source>
        <strain evidence="2">'English Channel 615'</strain>
        <plasmid evidence="2">Plasmid</plasmid>
    </source>
</reference>
<evidence type="ECO:0000313" key="1">
    <source>
        <dbReference type="EMBL" id="AGP79810.1"/>
    </source>
</evidence>
<protein>
    <submittedName>
        <fullName evidence="1">Uncharacterized protein</fullName>
    </submittedName>
</protein>
<geneLocation type="plasmid" evidence="1">
    <name>unnamed</name>
</geneLocation>
<dbReference type="AlphaFoldDB" id="S5AIV8"/>
<keyword evidence="1" id="KW-0614">Plasmid</keyword>
<gene>
    <name evidence="1" type="ORF">I633_21916</name>
</gene>
<dbReference type="Proteomes" id="UP000014909">
    <property type="component" value="Plasmid unnamed"/>
</dbReference>
<dbReference type="PATRIC" id="fig|1300253.3.peg.4574"/>
<evidence type="ECO:0000313" key="2">
    <source>
        <dbReference type="Proteomes" id="UP000014909"/>
    </source>
</evidence>
<accession>S5AIV8</accession>